<keyword evidence="3" id="KW-1185">Reference proteome</keyword>
<dbReference type="InterPro" id="IPR041698">
    <property type="entry name" value="Methyltransf_25"/>
</dbReference>
<evidence type="ECO:0000313" key="2">
    <source>
        <dbReference type="EMBL" id="MBA8803085.1"/>
    </source>
</evidence>
<sequence>MRSAYSLAYRLGITPWQRAGAVERLGLTAILDREQAERDGRLGRALDIGCGSGLHTMELSRRGWDAVGIDEARPAVDRAMRREGPETRFVIGDVAYLPGTGIGQDFDLYLDIGCFEGLTGARRRALGRGVTQLANPGAAILICTRPRGAGLLRRRGADLAAVEDAFPGWQIRQIDPQEAGAHAARSPGAPQWFRLEWPAQAAA</sequence>
<name>A0A7W3P8X1_9ACTN</name>
<dbReference type="AlphaFoldDB" id="A0A7W3P8X1"/>
<dbReference type="GO" id="GO:0008168">
    <property type="term" value="F:methyltransferase activity"/>
    <property type="evidence" value="ECO:0007669"/>
    <property type="project" value="UniProtKB-KW"/>
</dbReference>
<dbReference type="SUPFAM" id="SSF53335">
    <property type="entry name" value="S-adenosyl-L-methionine-dependent methyltransferases"/>
    <property type="match status" value="1"/>
</dbReference>
<reference evidence="2 3" key="1">
    <citation type="submission" date="2020-07" db="EMBL/GenBank/DDBJ databases">
        <title>Sequencing the genomes of 1000 actinobacteria strains.</title>
        <authorList>
            <person name="Klenk H.-P."/>
        </authorList>
    </citation>
    <scope>NUCLEOTIDE SEQUENCE [LARGE SCALE GENOMIC DNA]</scope>
    <source>
        <strain evidence="2 3">DSM 21349</strain>
    </source>
</reference>
<protein>
    <submittedName>
        <fullName evidence="2">SAM-dependent methyltransferase</fullName>
    </submittedName>
</protein>
<organism evidence="2 3">
    <name type="scientific">Nocardioides ginsengisegetis</name>
    <dbReference type="NCBI Taxonomy" id="661491"/>
    <lineage>
        <taxon>Bacteria</taxon>
        <taxon>Bacillati</taxon>
        <taxon>Actinomycetota</taxon>
        <taxon>Actinomycetes</taxon>
        <taxon>Propionibacteriales</taxon>
        <taxon>Nocardioidaceae</taxon>
        <taxon>Nocardioides</taxon>
    </lineage>
</organism>
<dbReference type="CDD" id="cd02440">
    <property type="entry name" value="AdoMet_MTases"/>
    <property type="match status" value="1"/>
</dbReference>
<dbReference type="EMBL" id="JACGXA010000001">
    <property type="protein sequence ID" value="MBA8803085.1"/>
    <property type="molecule type" value="Genomic_DNA"/>
</dbReference>
<accession>A0A7W3P8X1</accession>
<dbReference type="InterPro" id="IPR029063">
    <property type="entry name" value="SAM-dependent_MTases_sf"/>
</dbReference>
<dbReference type="Pfam" id="PF13649">
    <property type="entry name" value="Methyltransf_25"/>
    <property type="match status" value="1"/>
</dbReference>
<feature type="domain" description="Methyltransferase" evidence="1">
    <location>
        <begin position="46"/>
        <end position="137"/>
    </location>
</feature>
<keyword evidence="2" id="KW-0808">Transferase</keyword>
<keyword evidence="2" id="KW-0489">Methyltransferase</keyword>
<dbReference type="Proteomes" id="UP000580910">
    <property type="component" value="Unassembled WGS sequence"/>
</dbReference>
<gene>
    <name evidence="2" type="ORF">FB382_001376</name>
</gene>
<evidence type="ECO:0000313" key="3">
    <source>
        <dbReference type="Proteomes" id="UP000580910"/>
    </source>
</evidence>
<proteinExistence type="predicted"/>
<evidence type="ECO:0000259" key="1">
    <source>
        <dbReference type="Pfam" id="PF13649"/>
    </source>
</evidence>
<comment type="caution">
    <text evidence="2">The sequence shown here is derived from an EMBL/GenBank/DDBJ whole genome shotgun (WGS) entry which is preliminary data.</text>
</comment>
<dbReference type="GO" id="GO:0032259">
    <property type="term" value="P:methylation"/>
    <property type="evidence" value="ECO:0007669"/>
    <property type="project" value="UniProtKB-KW"/>
</dbReference>
<dbReference type="Gene3D" id="3.40.50.150">
    <property type="entry name" value="Vaccinia Virus protein VP39"/>
    <property type="match status" value="1"/>
</dbReference>
<dbReference type="RefSeq" id="WP_182537886.1">
    <property type="nucleotide sequence ID" value="NZ_JACGXA010000001.1"/>
</dbReference>